<keyword evidence="3" id="KW-1185">Reference proteome</keyword>
<dbReference type="InterPro" id="IPR045175">
    <property type="entry name" value="M28_fam"/>
</dbReference>
<dbReference type="InterPro" id="IPR001478">
    <property type="entry name" value="PDZ"/>
</dbReference>
<keyword evidence="2" id="KW-0378">Hydrolase</keyword>
<dbReference type="InterPro" id="IPR003137">
    <property type="entry name" value="PA_domain"/>
</dbReference>
<dbReference type="Proteomes" id="UP000324233">
    <property type="component" value="Chromosome"/>
</dbReference>
<dbReference type="GO" id="GO:0006508">
    <property type="term" value="P:proteolysis"/>
    <property type="evidence" value="ECO:0007669"/>
    <property type="project" value="InterPro"/>
</dbReference>
<dbReference type="PROSITE" id="PS50106">
    <property type="entry name" value="PDZ"/>
    <property type="match status" value="1"/>
</dbReference>
<dbReference type="Gene3D" id="3.50.30.30">
    <property type="match status" value="1"/>
</dbReference>
<dbReference type="EC" id="3.4.11.6" evidence="2"/>
<reference evidence="2 3" key="1">
    <citation type="submission" date="2019-08" db="EMBL/GenBank/DDBJ databases">
        <title>Deep-cultivation of Planctomycetes and their phenomic and genomic characterization uncovers novel biology.</title>
        <authorList>
            <person name="Wiegand S."/>
            <person name="Jogler M."/>
            <person name="Boedeker C."/>
            <person name="Pinto D."/>
            <person name="Vollmers J."/>
            <person name="Rivas-Marin E."/>
            <person name="Kohn T."/>
            <person name="Peeters S.H."/>
            <person name="Heuer A."/>
            <person name="Rast P."/>
            <person name="Oberbeckmann S."/>
            <person name="Bunk B."/>
            <person name="Jeske O."/>
            <person name="Meyerdierks A."/>
            <person name="Storesund J.E."/>
            <person name="Kallscheuer N."/>
            <person name="Luecker S."/>
            <person name="Lage O.M."/>
            <person name="Pohl T."/>
            <person name="Merkel B.J."/>
            <person name="Hornburger P."/>
            <person name="Mueller R.-W."/>
            <person name="Bruemmer F."/>
            <person name="Labrenz M."/>
            <person name="Spormann A.M."/>
            <person name="Op den Camp H."/>
            <person name="Overmann J."/>
            <person name="Amann R."/>
            <person name="Jetten M.S.M."/>
            <person name="Mascher T."/>
            <person name="Medema M.H."/>
            <person name="Devos D.P."/>
            <person name="Kaster A.-K."/>
            <person name="Ovreas L."/>
            <person name="Rohde M."/>
            <person name="Galperin M.Y."/>
            <person name="Jogler C."/>
        </authorList>
    </citation>
    <scope>NUCLEOTIDE SEQUENCE [LARGE SCALE GENOMIC DNA]</scope>
    <source>
        <strain evidence="2 3">OJF2</strain>
    </source>
</reference>
<dbReference type="EMBL" id="CP042997">
    <property type="protein sequence ID" value="QEH33472.1"/>
    <property type="molecule type" value="Genomic_DNA"/>
</dbReference>
<dbReference type="InterPro" id="IPR046450">
    <property type="entry name" value="PA_dom_sf"/>
</dbReference>
<dbReference type="SUPFAM" id="SSF53187">
    <property type="entry name" value="Zn-dependent exopeptidases"/>
    <property type="match status" value="1"/>
</dbReference>
<evidence type="ECO:0000313" key="3">
    <source>
        <dbReference type="Proteomes" id="UP000324233"/>
    </source>
</evidence>
<dbReference type="Pfam" id="PF13180">
    <property type="entry name" value="PDZ_2"/>
    <property type="match status" value="1"/>
</dbReference>
<sequence>MRLGARVIRRRSHRRHGLGEALSAFLIALTAVTTVARAQAPPDAVPSPSGAAYVSPAEARLKADVSFLAADEREGRVPGSKGIEAAASYIADTFKSLALTSAPGTNGYFQEFSLSGRAVLGTPNELSISAPDGQVLRGDVKETFTPLAVGDSGSVEGLPIVFVGYGITAKEPAKKLDYDDYAGVDVAGKAVLLIRREPQQDRSDSPFDGDRTSRYATFQHKATNAFQHGAAIVLLVNDLAGLAGKEDSLLSVVQTGGEQDTSSKLPFVMLTRAYADRVLAAAGSPGLAELERQIDGDLKPRSRALPGVKLSAKVTIDRPGIKTRNVIGVLEGSGPLADETVVIGGHYDHLGRGGFLSGSLAVLSSDIHNGADDNASGTAMVMEIARRLAARRDPLPRRVVFVCFSGEEKGLLGSEYYVKHPPYPLDRTVMMINFDMVGRLNLKNELTMIGMGTSPGSEALVEAIGKTSGLTIKKVNGLTDGFGGSDHQSFYAKRVPVLFAFTGIHRDYHRPSDDPDRINYGGMARICDYVELLALELARRPVRPPFKELEAPRRSASQSSSVGMSATLGVMPDYSDESKEGMKLSGVREGGPAAKAGIKGGDVIKSIAGKPVATIYDYMESLKGFKPGQKVEVGIRREGKDLKLEAELGGGASSAHKQ</sequence>
<evidence type="ECO:0000259" key="1">
    <source>
        <dbReference type="PROSITE" id="PS50106"/>
    </source>
</evidence>
<evidence type="ECO:0000313" key="2">
    <source>
        <dbReference type="EMBL" id="QEH33472.1"/>
    </source>
</evidence>
<dbReference type="RefSeq" id="WP_148593365.1">
    <property type="nucleotide sequence ID" value="NZ_CP042997.1"/>
</dbReference>
<dbReference type="Gene3D" id="3.40.630.10">
    <property type="entry name" value="Zn peptidases"/>
    <property type="match status" value="1"/>
</dbReference>
<dbReference type="PANTHER" id="PTHR12147">
    <property type="entry name" value="METALLOPEPTIDASE M28 FAMILY MEMBER"/>
    <property type="match status" value="1"/>
</dbReference>
<dbReference type="PANTHER" id="PTHR12147:SF26">
    <property type="entry name" value="PEPTIDASE M28 DOMAIN-CONTAINING PROTEIN"/>
    <property type="match status" value="1"/>
</dbReference>
<dbReference type="GO" id="GO:0004177">
    <property type="term" value="F:aminopeptidase activity"/>
    <property type="evidence" value="ECO:0007669"/>
    <property type="project" value="UniProtKB-KW"/>
</dbReference>
<keyword evidence="2" id="KW-0031">Aminopeptidase</keyword>
<dbReference type="KEGG" id="agv:OJF2_19740"/>
<dbReference type="InterPro" id="IPR007484">
    <property type="entry name" value="Peptidase_M28"/>
</dbReference>
<dbReference type="GO" id="GO:0008235">
    <property type="term" value="F:metalloexopeptidase activity"/>
    <property type="evidence" value="ECO:0007669"/>
    <property type="project" value="InterPro"/>
</dbReference>
<organism evidence="2 3">
    <name type="scientific">Aquisphaera giovannonii</name>
    <dbReference type="NCBI Taxonomy" id="406548"/>
    <lineage>
        <taxon>Bacteria</taxon>
        <taxon>Pseudomonadati</taxon>
        <taxon>Planctomycetota</taxon>
        <taxon>Planctomycetia</taxon>
        <taxon>Isosphaerales</taxon>
        <taxon>Isosphaeraceae</taxon>
        <taxon>Aquisphaera</taxon>
    </lineage>
</organism>
<dbReference type="InterPro" id="IPR036034">
    <property type="entry name" value="PDZ_sf"/>
</dbReference>
<accession>A0A5B9VYU5</accession>
<dbReference type="SMART" id="SM00228">
    <property type="entry name" value="PDZ"/>
    <property type="match status" value="1"/>
</dbReference>
<proteinExistence type="predicted"/>
<dbReference type="SUPFAM" id="SSF50156">
    <property type="entry name" value="PDZ domain-like"/>
    <property type="match status" value="1"/>
</dbReference>
<keyword evidence="2" id="KW-0645">Protease</keyword>
<dbReference type="Pfam" id="PF04389">
    <property type="entry name" value="Peptidase_M28"/>
    <property type="match status" value="1"/>
</dbReference>
<dbReference type="AlphaFoldDB" id="A0A5B9VYU5"/>
<dbReference type="OrthoDB" id="9762302at2"/>
<name>A0A5B9VYU5_9BACT</name>
<gene>
    <name evidence="2" type="primary">ywaD_1</name>
    <name evidence="2" type="ORF">OJF2_19740</name>
</gene>
<dbReference type="SUPFAM" id="SSF52025">
    <property type="entry name" value="PA domain"/>
    <property type="match status" value="1"/>
</dbReference>
<protein>
    <submittedName>
        <fullName evidence="2">Aminopeptidase YwaD</fullName>
        <ecNumber evidence="2">3.4.11.6</ecNumber>
    </submittedName>
</protein>
<feature type="domain" description="PDZ" evidence="1">
    <location>
        <begin position="548"/>
        <end position="612"/>
    </location>
</feature>
<dbReference type="Gene3D" id="2.30.42.10">
    <property type="match status" value="1"/>
</dbReference>
<dbReference type="Pfam" id="PF02225">
    <property type="entry name" value="PA"/>
    <property type="match status" value="1"/>
</dbReference>